<organism evidence="1 2">
    <name type="scientific">Psychrobacillus insolitus</name>
    <dbReference type="NCBI Taxonomy" id="1461"/>
    <lineage>
        <taxon>Bacteria</taxon>
        <taxon>Bacillati</taxon>
        <taxon>Bacillota</taxon>
        <taxon>Bacilli</taxon>
        <taxon>Bacillales</taxon>
        <taxon>Bacillaceae</taxon>
        <taxon>Psychrobacillus</taxon>
    </lineage>
</organism>
<evidence type="ECO:0000313" key="2">
    <source>
        <dbReference type="Proteomes" id="UP000248646"/>
    </source>
</evidence>
<dbReference type="RefSeq" id="WP_111439390.1">
    <property type="nucleotide sequence ID" value="NZ_QKZI01000002.1"/>
</dbReference>
<evidence type="ECO:0000313" key="1">
    <source>
        <dbReference type="EMBL" id="PZX05953.1"/>
    </source>
</evidence>
<proteinExistence type="predicted"/>
<dbReference type="EMBL" id="QKZI01000002">
    <property type="protein sequence ID" value="PZX05953.1"/>
    <property type="molecule type" value="Genomic_DNA"/>
</dbReference>
<accession>A0A2W7MGG9</accession>
<gene>
    <name evidence="1" type="ORF">C7437_102420</name>
</gene>
<reference evidence="1 2" key="1">
    <citation type="submission" date="2018-06" db="EMBL/GenBank/DDBJ databases">
        <title>Genomic Encyclopedia of Type Strains, Phase IV (KMG-IV): sequencing the most valuable type-strain genomes for metagenomic binning, comparative biology and taxonomic classification.</title>
        <authorList>
            <person name="Goeker M."/>
        </authorList>
    </citation>
    <scope>NUCLEOTIDE SEQUENCE [LARGE SCALE GENOMIC DNA]</scope>
    <source>
        <strain evidence="1 2">DSM 5</strain>
    </source>
</reference>
<dbReference type="Proteomes" id="UP000248646">
    <property type="component" value="Unassembled WGS sequence"/>
</dbReference>
<comment type="caution">
    <text evidence="1">The sequence shown here is derived from an EMBL/GenBank/DDBJ whole genome shotgun (WGS) entry which is preliminary data.</text>
</comment>
<sequence length="81" mass="9505">MDNEKLVIDMLTEMNKTMLEMKREMNQRFDAVELEQKELKLEMRLGFSEVQKSLGGIRQQFNWKAFESNTVAGQGFCLEIV</sequence>
<name>A0A2W7MGG9_9BACI</name>
<protein>
    <submittedName>
        <fullName evidence="1">Uncharacterized protein</fullName>
    </submittedName>
</protein>
<dbReference type="AlphaFoldDB" id="A0A2W7MGG9"/>
<keyword evidence="2" id="KW-1185">Reference proteome</keyword>